<dbReference type="GO" id="GO:0046872">
    <property type="term" value="F:metal ion binding"/>
    <property type="evidence" value="ECO:0007669"/>
    <property type="project" value="UniProtKB-KW"/>
</dbReference>
<dbReference type="AlphaFoldDB" id="H5SI26"/>
<dbReference type="EMBL" id="AP011730">
    <property type="protein sequence ID" value="BAL55812.1"/>
    <property type="molecule type" value="Genomic_DNA"/>
</dbReference>
<dbReference type="CDD" id="cd07249">
    <property type="entry name" value="MMCE"/>
    <property type="match status" value="1"/>
</dbReference>
<name>H5SI26_9ZZZZ</name>
<reference evidence="4" key="1">
    <citation type="journal article" date="2005" name="Environ. Microbiol.">
        <title>Genetic and functional properties of uncultivated thermophilic crenarchaeotes from a subsurface gold mine as revealed by analysis of genome fragments.</title>
        <authorList>
            <person name="Nunoura T."/>
            <person name="Hirayama H."/>
            <person name="Takami H."/>
            <person name="Oida H."/>
            <person name="Nishi S."/>
            <person name="Shimamura S."/>
            <person name="Suzuki Y."/>
            <person name="Inagaki F."/>
            <person name="Takai K."/>
            <person name="Nealson K.H."/>
            <person name="Horikoshi K."/>
        </authorList>
    </citation>
    <scope>NUCLEOTIDE SEQUENCE</scope>
</reference>
<keyword evidence="2" id="KW-0479">Metal-binding</keyword>
<evidence type="ECO:0000259" key="3">
    <source>
        <dbReference type="PROSITE" id="PS51819"/>
    </source>
</evidence>
<evidence type="ECO:0000256" key="1">
    <source>
        <dbReference type="ARBA" id="ARBA00009308"/>
    </source>
</evidence>
<organism evidence="4">
    <name type="scientific">uncultured prokaryote</name>
    <dbReference type="NCBI Taxonomy" id="198431"/>
    <lineage>
        <taxon>unclassified sequences</taxon>
        <taxon>environmental samples</taxon>
    </lineage>
</organism>
<dbReference type="PANTHER" id="PTHR43048">
    <property type="entry name" value="METHYLMALONYL-COA EPIMERASE"/>
    <property type="match status" value="1"/>
</dbReference>
<comment type="similarity">
    <text evidence="1">Belongs to the methylmalonyl-CoA epimerase family.</text>
</comment>
<evidence type="ECO:0000313" key="4">
    <source>
        <dbReference type="EMBL" id="BAL55812.1"/>
    </source>
</evidence>
<sequence length="137" mass="14681">MSEPVRLDHVALAVRDLQAALRVFETLGFRCARVEEIPSEEVRVAFLSAGEVVLELVEPTSENGAVGRFLAARGEGVHHVALRVPDLRQSLERAAAAGLAVVPPAPRSGARGSQVAFLHPRTTHGVLIELVQHADTL</sequence>
<gene>
    <name evidence="4" type="ORF">HGMM_F31F10C02</name>
</gene>
<dbReference type="GO" id="GO:0004493">
    <property type="term" value="F:methylmalonyl-CoA epimerase activity"/>
    <property type="evidence" value="ECO:0007669"/>
    <property type="project" value="TreeGrafter"/>
</dbReference>
<dbReference type="SUPFAM" id="SSF54593">
    <property type="entry name" value="Glyoxalase/Bleomycin resistance protein/Dihydroxybiphenyl dioxygenase"/>
    <property type="match status" value="1"/>
</dbReference>
<dbReference type="InterPro" id="IPR037523">
    <property type="entry name" value="VOC_core"/>
</dbReference>
<dbReference type="PANTHER" id="PTHR43048:SF3">
    <property type="entry name" value="METHYLMALONYL-COA EPIMERASE, MITOCHONDRIAL"/>
    <property type="match status" value="1"/>
</dbReference>
<dbReference type="Pfam" id="PF13669">
    <property type="entry name" value="Glyoxalase_4"/>
    <property type="match status" value="1"/>
</dbReference>
<feature type="domain" description="VOC" evidence="3">
    <location>
        <begin position="6"/>
        <end position="133"/>
    </location>
</feature>
<proteinExistence type="inferred from homology"/>
<dbReference type="Gene3D" id="3.10.180.10">
    <property type="entry name" value="2,3-Dihydroxybiphenyl 1,2-Dioxygenase, domain 1"/>
    <property type="match status" value="1"/>
</dbReference>
<protein>
    <submittedName>
        <fullName evidence="4">Hypothetical conserved protein</fullName>
    </submittedName>
</protein>
<accession>H5SI26</accession>
<reference evidence="4" key="2">
    <citation type="journal article" date="2012" name="PLoS ONE">
        <title>A Deeply Branching Thermophilic Bacterium with an Ancient Acetyl-CoA Pathway Dominates a Subsurface Ecosystem.</title>
        <authorList>
            <person name="Takami H."/>
            <person name="Noguchi H."/>
            <person name="Takaki Y."/>
            <person name="Uchiyama I."/>
            <person name="Toyoda A."/>
            <person name="Nishi S."/>
            <person name="Chee G.-J."/>
            <person name="Arai W."/>
            <person name="Nunoura T."/>
            <person name="Itoh T."/>
            <person name="Hattori M."/>
            <person name="Takai K."/>
        </authorList>
    </citation>
    <scope>NUCLEOTIDE SEQUENCE</scope>
</reference>
<dbReference type="InterPro" id="IPR051785">
    <property type="entry name" value="MMCE/EMCE_epimerase"/>
</dbReference>
<dbReference type="PROSITE" id="PS51819">
    <property type="entry name" value="VOC"/>
    <property type="match status" value="1"/>
</dbReference>
<dbReference type="NCBIfam" id="TIGR03081">
    <property type="entry name" value="metmalonyl_epim"/>
    <property type="match status" value="1"/>
</dbReference>
<dbReference type="InterPro" id="IPR017515">
    <property type="entry name" value="MeMalonyl-CoA_epimerase"/>
</dbReference>
<dbReference type="GO" id="GO:0046491">
    <property type="term" value="P:L-methylmalonyl-CoA metabolic process"/>
    <property type="evidence" value="ECO:0007669"/>
    <property type="project" value="TreeGrafter"/>
</dbReference>
<dbReference type="InterPro" id="IPR029068">
    <property type="entry name" value="Glyas_Bleomycin-R_OHBP_Dase"/>
</dbReference>
<evidence type="ECO:0000256" key="2">
    <source>
        <dbReference type="ARBA" id="ARBA00022723"/>
    </source>
</evidence>